<evidence type="ECO:0000313" key="1">
    <source>
        <dbReference type="EMBL" id="BDD85982.1"/>
    </source>
</evidence>
<sequence>MTDPSPFALPHLGEIFDALRRGRHICAADGKLYWALRDNLEAYLDLFQHLGFRLQVHPRDFYYFRGKDSLSPLASKMAVFVFILIESLSDQGEAVVEALMTKTFSISELVHLKHARYRAYLKEASVTSEEELLAIIRQLERFGFAQRHTEDSFSFRTPAYRFFDVCIDILNREDDQPTEEQT</sequence>
<dbReference type="InterPro" id="IPR042038">
    <property type="entry name" value="MukE_N"/>
</dbReference>
<accession>A0ABM7W4X7</accession>
<dbReference type="InterPro" id="IPR053841">
    <property type="entry name" value="MksE"/>
</dbReference>
<dbReference type="RefSeq" id="WP_284153094.1">
    <property type="nucleotide sequence ID" value="NZ_AP025516.1"/>
</dbReference>
<gene>
    <name evidence="1" type="ORF">DPPLL_03470</name>
</gene>
<dbReference type="Pfam" id="PF21980">
    <property type="entry name" value="MksE"/>
    <property type="match status" value="1"/>
</dbReference>
<protein>
    <recommendedName>
        <fullName evidence="3">DUF4194 domain-containing protein</fullName>
    </recommendedName>
</protein>
<proteinExistence type="predicted"/>
<evidence type="ECO:0000313" key="2">
    <source>
        <dbReference type="Proteomes" id="UP000830055"/>
    </source>
</evidence>
<reference evidence="1 2" key="1">
    <citation type="submission" date="2022-01" db="EMBL/GenBank/DDBJ databases">
        <title>Desulfofustis limnae sp. nov., a novel mesophilic sulfate-reducing bacterium isolated from marsh soil.</title>
        <authorList>
            <person name="Watanabe M."/>
            <person name="Takahashi A."/>
            <person name="Kojima H."/>
            <person name="Fukui M."/>
        </authorList>
    </citation>
    <scope>NUCLEOTIDE SEQUENCE [LARGE SCALE GENOMIC DNA]</scope>
    <source>
        <strain evidence="1 2">PPLL</strain>
    </source>
</reference>
<keyword evidence="2" id="KW-1185">Reference proteome</keyword>
<dbReference type="EMBL" id="AP025516">
    <property type="protein sequence ID" value="BDD85982.1"/>
    <property type="molecule type" value="Genomic_DNA"/>
</dbReference>
<name>A0ABM7W4X7_9BACT</name>
<dbReference type="Proteomes" id="UP000830055">
    <property type="component" value="Chromosome"/>
</dbReference>
<dbReference type="Gene3D" id="1.10.10.2250">
    <property type="match status" value="1"/>
</dbReference>
<evidence type="ECO:0008006" key="3">
    <source>
        <dbReference type="Google" id="ProtNLM"/>
    </source>
</evidence>
<organism evidence="1 2">
    <name type="scientific">Desulfofustis limnaeus</name>
    <dbReference type="NCBI Taxonomy" id="2740163"/>
    <lineage>
        <taxon>Bacteria</taxon>
        <taxon>Pseudomonadati</taxon>
        <taxon>Thermodesulfobacteriota</taxon>
        <taxon>Desulfobulbia</taxon>
        <taxon>Desulfobulbales</taxon>
        <taxon>Desulfocapsaceae</taxon>
        <taxon>Desulfofustis</taxon>
    </lineage>
</organism>